<dbReference type="CDD" id="cd01948">
    <property type="entry name" value="EAL"/>
    <property type="match status" value="1"/>
</dbReference>
<evidence type="ECO:0000256" key="3">
    <source>
        <dbReference type="ARBA" id="ARBA00022989"/>
    </source>
</evidence>
<evidence type="ECO:0000256" key="2">
    <source>
        <dbReference type="ARBA" id="ARBA00022692"/>
    </source>
</evidence>
<dbReference type="Pfam" id="PF13188">
    <property type="entry name" value="PAS_8"/>
    <property type="match status" value="1"/>
</dbReference>
<dbReference type="InterPro" id="IPR029787">
    <property type="entry name" value="Nucleotide_cyclase"/>
</dbReference>
<dbReference type="Gene3D" id="3.30.450.350">
    <property type="entry name" value="CHASE domain"/>
    <property type="match status" value="1"/>
</dbReference>
<dbReference type="InterPro" id="IPR006189">
    <property type="entry name" value="CHASE_dom"/>
</dbReference>
<evidence type="ECO:0000259" key="9">
    <source>
        <dbReference type="PROSITE" id="PS50887"/>
    </source>
</evidence>
<evidence type="ECO:0000256" key="5">
    <source>
        <dbReference type="SAM" id="Phobius"/>
    </source>
</evidence>
<name>A0ABQ6ZMI8_9GAMM</name>
<dbReference type="InterPro" id="IPR000700">
    <property type="entry name" value="PAS-assoc_C"/>
</dbReference>
<dbReference type="PANTHER" id="PTHR44757:SF4">
    <property type="entry name" value="DIGUANYLATE CYCLASE DGCE-RELATED"/>
    <property type="match status" value="1"/>
</dbReference>
<evidence type="ECO:0000256" key="4">
    <source>
        <dbReference type="ARBA" id="ARBA00023136"/>
    </source>
</evidence>
<feature type="domain" description="GGDEF" evidence="9">
    <location>
        <begin position="483"/>
        <end position="616"/>
    </location>
</feature>
<dbReference type="EMBL" id="PDWW01000001">
    <property type="protein sequence ID" value="KAF1727559.1"/>
    <property type="molecule type" value="Genomic_DNA"/>
</dbReference>
<dbReference type="SMART" id="SM01079">
    <property type="entry name" value="CHASE"/>
    <property type="match status" value="1"/>
</dbReference>
<dbReference type="InterPro" id="IPR000014">
    <property type="entry name" value="PAS"/>
</dbReference>
<dbReference type="InterPro" id="IPR035919">
    <property type="entry name" value="EAL_sf"/>
</dbReference>
<dbReference type="Proteomes" id="UP000781710">
    <property type="component" value="Unassembled WGS sequence"/>
</dbReference>
<keyword evidence="4 5" id="KW-0472">Membrane</keyword>
<dbReference type="Pfam" id="PF00990">
    <property type="entry name" value="GGDEF"/>
    <property type="match status" value="1"/>
</dbReference>
<evidence type="ECO:0000313" key="11">
    <source>
        <dbReference type="Proteomes" id="UP000781710"/>
    </source>
</evidence>
<dbReference type="CDD" id="cd01949">
    <property type="entry name" value="GGDEF"/>
    <property type="match status" value="1"/>
</dbReference>
<dbReference type="PROSITE" id="PS50883">
    <property type="entry name" value="EAL"/>
    <property type="match status" value="1"/>
</dbReference>
<dbReference type="Gene3D" id="3.20.20.450">
    <property type="entry name" value="EAL domain"/>
    <property type="match status" value="1"/>
</dbReference>
<dbReference type="CDD" id="cd00130">
    <property type="entry name" value="PAS"/>
    <property type="match status" value="1"/>
</dbReference>
<feature type="domain" description="CHASE" evidence="7">
    <location>
        <begin position="130"/>
        <end position="276"/>
    </location>
</feature>
<feature type="domain" description="PAC" evidence="6">
    <location>
        <begin position="399"/>
        <end position="449"/>
    </location>
</feature>
<keyword evidence="11" id="KW-1185">Reference proteome</keyword>
<dbReference type="PROSITE" id="PS50887">
    <property type="entry name" value="GGDEF"/>
    <property type="match status" value="1"/>
</dbReference>
<evidence type="ECO:0000256" key="1">
    <source>
        <dbReference type="ARBA" id="ARBA00004370"/>
    </source>
</evidence>
<organism evidence="10 11">
    <name type="scientific">Pseudoxanthomonas japonensis</name>
    <dbReference type="NCBI Taxonomy" id="69284"/>
    <lineage>
        <taxon>Bacteria</taxon>
        <taxon>Pseudomonadati</taxon>
        <taxon>Pseudomonadota</taxon>
        <taxon>Gammaproteobacteria</taxon>
        <taxon>Lysobacterales</taxon>
        <taxon>Lysobacteraceae</taxon>
        <taxon>Pseudoxanthomonas</taxon>
    </lineage>
</organism>
<evidence type="ECO:0000259" key="7">
    <source>
        <dbReference type="PROSITE" id="PS50839"/>
    </source>
</evidence>
<evidence type="ECO:0000259" key="6">
    <source>
        <dbReference type="PROSITE" id="PS50113"/>
    </source>
</evidence>
<dbReference type="InterPro" id="IPR043128">
    <property type="entry name" value="Rev_trsase/Diguanyl_cyclase"/>
</dbReference>
<dbReference type="SMART" id="SM00267">
    <property type="entry name" value="GGDEF"/>
    <property type="match status" value="1"/>
</dbReference>
<dbReference type="SUPFAM" id="SSF55785">
    <property type="entry name" value="PYP-like sensor domain (PAS domain)"/>
    <property type="match status" value="1"/>
</dbReference>
<keyword evidence="3 5" id="KW-1133">Transmembrane helix</keyword>
<feature type="transmembrane region" description="Helical" evidence="5">
    <location>
        <begin position="289"/>
        <end position="310"/>
    </location>
</feature>
<dbReference type="Pfam" id="PF03924">
    <property type="entry name" value="CHASE"/>
    <property type="match status" value="1"/>
</dbReference>
<dbReference type="SUPFAM" id="SSF141868">
    <property type="entry name" value="EAL domain-like"/>
    <property type="match status" value="1"/>
</dbReference>
<dbReference type="InterPro" id="IPR001633">
    <property type="entry name" value="EAL_dom"/>
</dbReference>
<reference evidence="10 11" key="1">
    <citation type="submission" date="2017-10" db="EMBL/GenBank/DDBJ databases">
        <title>Whole genome sequencing of members of genus Pseudoxanthomonas.</title>
        <authorList>
            <person name="Kumar S."/>
            <person name="Bansal K."/>
            <person name="Kaur A."/>
            <person name="Patil P."/>
            <person name="Sharma S."/>
            <person name="Patil P.B."/>
        </authorList>
    </citation>
    <scope>NUCLEOTIDE SEQUENCE [LARGE SCALE GENOMIC DNA]</scope>
    <source>
        <strain evidence="10 11">DSM 17109</strain>
    </source>
</reference>
<dbReference type="InterPro" id="IPR035965">
    <property type="entry name" value="PAS-like_dom_sf"/>
</dbReference>
<dbReference type="Gene3D" id="3.30.70.270">
    <property type="match status" value="1"/>
</dbReference>
<dbReference type="InterPro" id="IPR042240">
    <property type="entry name" value="CHASE_sf"/>
</dbReference>
<keyword evidence="2 5" id="KW-0812">Transmembrane</keyword>
<comment type="caution">
    <text evidence="10">The sequence shown here is derived from an EMBL/GenBank/DDBJ whole genome shotgun (WGS) entry which is preliminary data.</text>
</comment>
<protein>
    <submittedName>
        <fullName evidence="10">Bifunctional diguanylate cyclase/phosphodiesterase</fullName>
    </submittedName>
</protein>
<dbReference type="Pfam" id="PF00563">
    <property type="entry name" value="EAL"/>
    <property type="match status" value="1"/>
</dbReference>
<evidence type="ECO:0000259" key="8">
    <source>
        <dbReference type="PROSITE" id="PS50883"/>
    </source>
</evidence>
<evidence type="ECO:0000313" key="10">
    <source>
        <dbReference type="EMBL" id="KAF1727559.1"/>
    </source>
</evidence>
<dbReference type="PANTHER" id="PTHR44757">
    <property type="entry name" value="DIGUANYLATE CYCLASE DGCP"/>
    <property type="match status" value="1"/>
</dbReference>
<accession>A0ABQ6ZMI8</accession>
<dbReference type="NCBIfam" id="TIGR00254">
    <property type="entry name" value="GGDEF"/>
    <property type="match status" value="1"/>
</dbReference>
<proteinExistence type="predicted"/>
<dbReference type="PROSITE" id="PS50113">
    <property type="entry name" value="PAC"/>
    <property type="match status" value="1"/>
</dbReference>
<dbReference type="SUPFAM" id="SSF55073">
    <property type="entry name" value="Nucleotide cyclase"/>
    <property type="match status" value="1"/>
</dbReference>
<dbReference type="NCBIfam" id="TIGR00229">
    <property type="entry name" value="sensory_box"/>
    <property type="match status" value="1"/>
</dbReference>
<dbReference type="Gene3D" id="3.30.450.20">
    <property type="entry name" value="PAS domain"/>
    <property type="match status" value="1"/>
</dbReference>
<feature type="domain" description="EAL" evidence="8">
    <location>
        <begin position="626"/>
        <end position="881"/>
    </location>
</feature>
<dbReference type="InterPro" id="IPR052155">
    <property type="entry name" value="Biofilm_reg_signaling"/>
</dbReference>
<comment type="subcellular location">
    <subcellularLocation>
        <location evidence="1">Membrane</location>
    </subcellularLocation>
</comment>
<gene>
    <name evidence="10" type="ORF">CSC78_00005</name>
</gene>
<sequence length="886" mass="97881">MALPAPPPRRAGLSPRAWAAAVLLLGLACTAVVAQREWRDLQERAEEAHRALADAGTSQLRVPLEQAASMLRAMQTLYLANDQMDQARFSQYHASLRSPLAPGAYTSVAFARRMPAGQPLADHVSYRYEFVAPYQANTSLIGFDMVGQKANLAALLRARDTDTVVISSPFALRQTTPSGQNPLGVTLRLPVYSDGPTPATPNQRRAREIGALAIGIRLQPLVETAMAGAVLDGFRVRIYDATADAHPFYDSATAAAADQPVQVRRLDFGGRQWRLEMQPRPQPLDAGRLQAIVAGGGVISLLLAALAWSLTTTRRRAMVLGQQMSQRYRESELRFRALNELLPALVLLADARDGRIVYVNQAARLRLGDTTGLPLSALFSDPQLQARARDASTIGNDWGNLEAVLLSPGGGAFWANASIAQVDMDGAPHLLMVATDISEQRELTERLSYQATHDALTELCNRREFERRVEEALDERKGRTMCDPCALLYIDLDQFKLINDVSGHMAGDQLLAQLALAMRQQLRGGDVLARLGGDEFGLMAFHMDADGARALAERLRERIEALMFVWQDRTYTVSASIGVVVVDQQEPTLKDLLAWADTACYLAKENGRNRVHMYREDNETTRRHGEMEWANRLRWAMEQDRLLLDYQEIVPLDGRDTATSIELLLRLRDEEGGIVLPGAFLPAAERYGLMPAIDRWVIRNALAHFAGLHHSGMRLGTCAINLSGASIEDEGLADFILARITEYAVPPQALCFEITETVAVRNLLKVVSVIERLRRVGCRIALDDFGAGMSSFGYLKNLPADLIKIDGSFIRDLETDPMSRTIVSAIAQIGHQRGLKVVAEWVASPKICDALRSLGVDYGQGYALHRPERVLFQREEPPPRRLAVVR</sequence>
<dbReference type="InterPro" id="IPR000160">
    <property type="entry name" value="GGDEF_dom"/>
</dbReference>
<dbReference type="PROSITE" id="PS50839">
    <property type="entry name" value="CHASE"/>
    <property type="match status" value="1"/>
</dbReference>
<dbReference type="SMART" id="SM00052">
    <property type="entry name" value="EAL"/>
    <property type="match status" value="1"/>
</dbReference>